<evidence type="ECO:0000259" key="2">
    <source>
        <dbReference type="Pfam" id="PF06985"/>
    </source>
</evidence>
<dbReference type="STRING" id="154538.A0A1M2V928"/>
<dbReference type="Pfam" id="PF06985">
    <property type="entry name" value="HET"/>
    <property type="match status" value="1"/>
</dbReference>
<dbReference type="PANTHER" id="PTHR10622:SF10">
    <property type="entry name" value="HET DOMAIN-CONTAINING PROTEIN"/>
    <property type="match status" value="1"/>
</dbReference>
<dbReference type="OrthoDB" id="674604at2759"/>
<dbReference type="PANTHER" id="PTHR10622">
    <property type="entry name" value="HET DOMAIN-CONTAINING PROTEIN"/>
    <property type="match status" value="1"/>
</dbReference>
<organism evidence="4 5">
    <name type="scientific">Trametes pubescens</name>
    <name type="common">White-rot fungus</name>
    <dbReference type="NCBI Taxonomy" id="154538"/>
    <lineage>
        <taxon>Eukaryota</taxon>
        <taxon>Fungi</taxon>
        <taxon>Dikarya</taxon>
        <taxon>Basidiomycota</taxon>
        <taxon>Agaricomycotina</taxon>
        <taxon>Agaricomycetes</taxon>
        <taxon>Polyporales</taxon>
        <taxon>Polyporaceae</taxon>
        <taxon>Trametes</taxon>
    </lineage>
</organism>
<gene>
    <name evidence="4" type="ORF">TRAPUB_5261</name>
</gene>
<dbReference type="InterPro" id="IPR010730">
    <property type="entry name" value="HET"/>
</dbReference>
<evidence type="ECO:0000259" key="3">
    <source>
        <dbReference type="Pfam" id="PF26640"/>
    </source>
</evidence>
<protein>
    <submittedName>
        <fullName evidence="4">Vegetative incompatibility protein HET-E-1</fullName>
    </submittedName>
</protein>
<sequence>MPRFLNTWTGEFEWHNDPKLTTYAVLSHVWRDPNNGGEQSYGDVRRIQATVQNSRPSVSDTAPSNKDRRQGGSVFSHPELSDKIKGFCKVARDAGFQLAWNDACCIDKTSSAELSEAINSMYEWYRLSDMCYVYLPDVPDGDRPQDPKSKFRESRWHERGWTLQELIAPERVEFLTQSWRFLGTKMGLATTLEQRTGIDFAILTGRAALDSVSVARRMSWAAERHTTRVEDQAYSLLGIFGIHMSPIYGEGGNAFRRLQEEIVRTIPDQSIFAWGDSFTMRSLATRGHDRFDERSPGLLASSPHPFKDSSDITLVTPSHLATSLRLERSSEDVPTMHCIFTPNGVRMRLLCLPLVGAQHALEAFREVEIGSTCAECRRLGHADTLAFLQCQNRLGHLIALPLCRSREEGGSKHGLYIRTHGQCSDKWHRSYRTVALPKETLVVLLQQVRPAVVEVSLLRYDAHPPIPKSLRSNVVHANLDLWSGYGLRNQLVFDIAPHSIYSLKAQGFVPSPLRVARSDRAIFLTTTLTFNGASRSRRAPPAIELGLSLTEVESWDTKACFSIKGVNVTDLGSDDSLCINPFAPDTARHASTSGLSNVGDHSGGRISVFDRFAHRRRTIVHSEYAVHSDGDWEKDPRGCMVRLLRVALEHPFASPAGRYTSNLLFSIELSEEHRYTSLIESGPDGFLSENDGDGCGDRTSVYEQDNGVPSLPSPRAPAGDGDVRYATEESVEGLRHENNALRAQIAALSSQHALEMQDMDRKMSAMLARLDALTGS</sequence>
<feature type="region of interest" description="Disordered" evidence="1">
    <location>
        <begin position="52"/>
        <end position="77"/>
    </location>
</feature>
<accession>A0A1M2V928</accession>
<evidence type="ECO:0000313" key="4">
    <source>
        <dbReference type="EMBL" id="OJT04025.1"/>
    </source>
</evidence>
<feature type="domain" description="DUF8212" evidence="3">
    <location>
        <begin position="253"/>
        <end position="393"/>
    </location>
</feature>
<feature type="region of interest" description="Disordered" evidence="1">
    <location>
        <begin position="681"/>
        <end position="722"/>
    </location>
</feature>
<dbReference type="EMBL" id="MNAD01001563">
    <property type="protein sequence ID" value="OJT04025.1"/>
    <property type="molecule type" value="Genomic_DNA"/>
</dbReference>
<proteinExistence type="predicted"/>
<feature type="domain" description="Heterokaryon incompatibility" evidence="2">
    <location>
        <begin position="23"/>
        <end position="135"/>
    </location>
</feature>
<evidence type="ECO:0000313" key="5">
    <source>
        <dbReference type="Proteomes" id="UP000184267"/>
    </source>
</evidence>
<name>A0A1M2V928_TRAPU</name>
<dbReference type="Pfam" id="PF26640">
    <property type="entry name" value="DUF8212"/>
    <property type="match status" value="1"/>
</dbReference>
<feature type="compositionally biased region" description="Polar residues" evidence="1">
    <location>
        <begin position="52"/>
        <end position="64"/>
    </location>
</feature>
<keyword evidence="5" id="KW-1185">Reference proteome</keyword>
<dbReference type="AlphaFoldDB" id="A0A1M2V928"/>
<reference evidence="4 5" key="1">
    <citation type="submission" date="2016-10" db="EMBL/GenBank/DDBJ databases">
        <title>Genome sequence of the basidiomycete white-rot fungus Trametes pubescens.</title>
        <authorList>
            <person name="Makela M.R."/>
            <person name="Granchi Z."/>
            <person name="Peng M."/>
            <person name="De Vries R.P."/>
            <person name="Grigoriev I."/>
            <person name="Riley R."/>
            <person name="Hilden K."/>
        </authorList>
    </citation>
    <scope>NUCLEOTIDE SEQUENCE [LARGE SCALE GENOMIC DNA]</scope>
    <source>
        <strain evidence="4 5">FBCC735</strain>
    </source>
</reference>
<evidence type="ECO:0000256" key="1">
    <source>
        <dbReference type="SAM" id="MobiDB-lite"/>
    </source>
</evidence>
<dbReference type="InterPro" id="IPR058525">
    <property type="entry name" value="DUF8212"/>
</dbReference>
<comment type="caution">
    <text evidence="4">The sequence shown here is derived from an EMBL/GenBank/DDBJ whole genome shotgun (WGS) entry which is preliminary data.</text>
</comment>
<dbReference type="Proteomes" id="UP000184267">
    <property type="component" value="Unassembled WGS sequence"/>
</dbReference>